<accession>A0ACB9SI67</accession>
<reference evidence="1" key="1">
    <citation type="submission" date="2022-04" db="EMBL/GenBank/DDBJ databases">
        <title>Chromosome-scale genome assembly of Holotrichia oblita Faldermann.</title>
        <authorList>
            <person name="Rongchong L."/>
        </authorList>
    </citation>
    <scope>NUCLEOTIDE SEQUENCE</scope>
    <source>
        <strain evidence="1">81SQS9</strain>
    </source>
</reference>
<protein>
    <submittedName>
        <fullName evidence="1">Solute carrier protein family 11 member</fullName>
    </submittedName>
</protein>
<evidence type="ECO:0000313" key="2">
    <source>
        <dbReference type="Proteomes" id="UP001056778"/>
    </source>
</evidence>
<dbReference type="Proteomes" id="UP001056778">
    <property type="component" value="Chromosome 9"/>
</dbReference>
<proteinExistence type="predicted"/>
<organism evidence="1 2">
    <name type="scientific">Holotrichia oblita</name>
    <name type="common">Chafer beetle</name>
    <dbReference type="NCBI Taxonomy" id="644536"/>
    <lineage>
        <taxon>Eukaryota</taxon>
        <taxon>Metazoa</taxon>
        <taxon>Ecdysozoa</taxon>
        <taxon>Arthropoda</taxon>
        <taxon>Hexapoda</taxon>
        <taxon>Insecta</taxon>
        <taxon>Pterygota</taxon>
        <taxon>Neoptera</taxon>
        <taxon>Endopterygota</taxon>
        <taxon>Coleoptera</taxon>
        <taxon>Polyphaga</taxon>
        <taxon>Scarabaeiformia</taxon>
        <taxon>Scarabaeidae</taxon>
        <taxon>Melolonthinae</taxon>
        <taxon>Holotrichia</taxon>
    </lineage>
</organism>
<name>A0ACB9SI67_HOLOL</name>
<comment type="caution">
    <text evidence="1">The sequence shown here is derived from an EMBL/GenBank/DDBJ whole genome shotgun (WGS) entry which is preliminary data.</text>
</comment>
<evidence type="ECO:0000313" key="1">
    <source>
        <dbReference type="EMBL" id="KAI4454702.1"/>
    </source>
</evidence>
<gene>
    <name evidence="1" type="ORF">MML48_9g00018881</name>
</gene>
<keyword evidence="2" id="KW-1185">Reference proteome</keyword>
<dbReference type="EMBL" id="CM043023">
    <property type="protein sequence ID" value="KAI4454702.1"/>
    <property type="molecule type" value="Genomic_DNA"/>
</dbReference>
<sequence length="1055" mass="117693">MSGRVNEAFKDDSDNVVANPINENYERPTYDHQTSHNTLLPQNQTYFNEERIRIPESNAEHFSLRKLWAFTGPGFLMSIAYLDPGNIESDLRSGTIAKYSLLWVLLSATILGLLMQRLAARLGVVTGLHLAEMCYRQYRKLPRLVLWVMIEIAIIGSDMQEVIGTAIAIYLLSSKTIPLWAGVLITIVDTFTFLFLDKYGLRKLELFFGLLITVMGITFGYEYIISKPDQVAVLKGMFVPMCEGCDSKALLQAVGIVGAVIMPHNLYLHSALVKSRDIDRTNSSKVREANLYFFVEAAIALFVSFVINVFVVAVFAHGLFEVTNNQLIEKCHKYPSINSSVFPSDDEYVEADLYKGGIFLGCTFGTAAMYIWAVGILAAGQSSTMTGTYAGQFSMEGFLNLQWARWRRVLLTRTIAIIPTFCLAFFTRIEDLTEMNDILNAVMSLQLPFATIPTIAFTSNPKIMGEFVNGCGNQVIATSLSVVVIGINTYFVVNTVNELNLNWAALILVVFIGILYLLFCCYLALHMAVSMGNKSLLRYDLITKYVVGMTDGDTGIPNLSYTSFKKLWAFTGPGFLMSIAYLDPGNIESDLRSGSIAGYGLLWVLLLSSIMGLFIQMLSVRLGVVTGLHLAEMCYKQYRLFPRIILWIMVEIAIIASDAQEVIGTSIAIYLISDEHIPLWAGAIITILDTLTFLCFDKYGLRKLELIFGVFIGVMVTTFGYHYVISNPEHLSVLKGIFIPVCGPYDYKVFLQGVAIVGAVIMPHNIYLHSALVKSREVDKSNPDKVKEANMYFLIESTIAVLFSVFINICVVAVFAKGFYRVTNKQLLEKCQNRLGNITIIPNDDNLIEANLHIGGLLLACSYGVASKYIWSIGILASGQSATMTGTYAGQFAMEGFLNLQWARWIMVLVTRSLALTPTLFVAIFTRIEEMTLMNDLMNVINCLQLPFAVIPLIAFTSNRQMMGENFVNCWTNKIIAISLSMVVIIVNAYFIFTSLTDMQPHTAVLFFAGVFALIYIILCVYLGIHMVVLMSKTDYTQNNFIKNYIVVPSVGYSR</sequence>